<evidence type="ECO:0000313" key="3">
    <source>
        <dbReference type="Proteomes" id="UP000037178"/>
    </source>
</evidence>
<accession>A0A0J9GZ44</accession>
<dbReference type="PATRIC" id="fig|1675527.3.peg.3893"/>
<dbReference type="Proteomes" id="UP000037178">
    <property type="component" value="Unassembled WGS sequence"/>
</dbReference>
<proteinExistence type="predicted"/>
<evidence type="ECO:0000313" key="2">
    <source>
        <dbReference type="EMBL" id="KMW58738.1"/>
    </source>
</evidence>
<evidence type="ECO:0000256" key="1">
    <source>
        <dbReference type="SAM" id="Phobius"/>
    </source>
</evidence>
<gene>
    <name evidence="2" type="ORF">AIOL_003717</name>
</gene>
<feature type="transmembrane region" description="Helical" evidence="1">
    <location>
        <begin position="6"/>
        <end position="24"/>
    </location>
</feature>
<keyword evidence="3" id="KW-1185">Reference proteome</keyword>
<keyword evidence="1" id="KW-1133">Transmembrane helix</keyword>
<comment type="caution">
    <text evidence="2">The sequence shown here is derived from an EMBL/GenBank/DDBJ whole genome shotgun (WGS) entry which is preliminary data.</text>
</comment>
<keyword evidence="1" id="KW-0472">Membrane</keyword>
<dbReference type="AlphaFoldDB" id="A0A0J9GZ44"/>
<sequence>MVVLINSLIFIDFFLAVTLVVALWERYEDRHFPRETEADKARKRQVLDGWRR</sequence>
<dbReference type="EMBL" id="LFTY01000002">
    <property type="protein sequence ID" value="KMW58738.1"/>
    <property type="molecule type" value="Genomic_DNA"/>
</dbReference>
<protein>
    <submittedName>
        <fullName evidence="2">Uncharacterized protein</fullName>
    </submittedName>
</protein>
<name>A0A0J9GZ44_9RHOB</name>
<organism evidence="2 3">
    <name type="scientific">Candidatus Rhodobacter oscarellae</name>
    <dbReference type="NCBI Taxonomy" id="1675527"/>
    <lineage>
        <taxon>Bacteria</taxon>
        <taxon>Pseudomonadati</taxon>
        <taxon>Pseudomonadota</taxon>
        <taxon>Alphaproteobacteria</taxon>
        <taxon>Rhodobacterales</taxon>
        <taxon>Rhodobacter group</taxon>
        <taxon>Rhodobacter</taxon>
    </lineage>
</organism>
<dbReference type="RefSeq" id="WP_160314526.1">
    <property type="nucleotide sequence ID" value="NZ_LFTY01000002.1"/>
</dbReference>
<keyword evidence="1" id="KW-0812">Transmembrane</keyword>
<reference evidence="2 3" key="1">
    <citation type="submission" date="2015-06" db="EMBL/GenBank/DDBJ databases">
        <title>Draft genome sequence of an Alphaproteobacteria species associated to the Mediterranean sponge Oscarella lobularis.</title>
        <authorList>
            <person name="Jourda C."/>
            <person name="Santini S."/>
            <person name="Claverie J.-M."/>
        </authorList>
    </citation>
    <scope>NUCLEOTIDE SEQUENCE [LARGE SCALE GENOMIC DNA]</scope>
    <source>
        <strain evidence="2">IGS</strain>
    </source>
</reference>